<evidence type="ECO:0000313" key="2">
    <source>
        <dbReference type="Proteomes" id="UP000276133"/>
    </source>
</evidence>
<keyword evidence="2" id="KW-1185">Reference proteome</keyword>
<comment type="caution">
    <text evidence="1">The sequence shown here is derived from an EMBL/GenBank/DDBJ whole genome shotgun (WGS) entry which is preliminary data.</text>
</comment>
<dbReference type="Proteomes" id="UP000276133">
    <property type="component" value="Unassembled WGS sequence"/>
</dbReference>
<sequence length="65" mass="7758">MCDIFNRLILFDKILFILKQMKNGKATYSKIKENHRGNFKQDRTSDIQFDFYGAKQLPDETLEKL</sequence>
<organism evidence="1 2">
    <name type="scientific">Brachionus plicatilis</name>
    <name type="common">Marine rotifer</name>
    <name type="synonym">Brachionus muelleri</name>
    <dbReference type="NCBI Taxonomy" id="10195"/>
    <lineage>
        <taxon>Eukaryota</taxon>
        <taxon>Metazoa</taxon>
        <taxon>Spiralia</taxon>
        <taxon>Gnathifera</taxon>
        <taxon>Rotifera</taxon>
        <taxon>Eurotatoria</taxon>
        <taxon>Monogononta</taxon>
        <taxon>Pseudotrocha</taxon>
        <taxon>Ploima</taxon>
        <taxon>Brachionidae</taxon>
        <taxon>Brachionus</taxon>
    </lineage>
</organism>
<reference evidence="1 2" key="1">
    <citation type="journal article" date="2018" name="Sci. Rep.">
        <title>Genomic signatures of local adaptation to the degree of environmental predictability in rotifers.</title>
        <authorList>
            <person name="Franch-Gras L."/>
            <person name="Hahn C."/>
            <person name="Garcia-Roger E.M."/>
            <person name="Carmona M.J."/>
            <person name="Serra M."/>
            <person name="Gomez A."/>
        </authorList>
    </citation>
    <scope>NUCLEOTIDE SEQUENCE [LARGE SCALE GENOMIC DNA]</scope>
    <source>
        <strain evidence="1">HYR1</strain>
    </source>
</reference>
<evidence type="ECO:0000313" key="1">
    <source>
        <dbReference type="EMBL" id="RNA10880.1"/>
    </source>
</evidence>
<accession>A0A3M7QHQ3</accession>
<protein>
    <submittedName>
        <fullName evidence="1">Uncharacterized protein</fullName>
    </submittedName>
</protein>
<gene>
    <name evidence="1" type="ORF">BpHYR1_026332</name>
</gene>
<name>A0A3M7QHQ3_BRAPC</name>
<dbReference type="AlphaFoldDB" id="A0A3M7QHQ3"/>
<dbReference type="EMBL" id="REGN01006096">
    <property type="protein sequence ID" value="RNA10880.1"/>
    <property type="molecule type" value="Genomic_DNA"/>
</dbReference>
<proteinExistence type="predicted"/>